<reference evidence="7" key="1">
    <citation type="submission" date="2020-10" db="EMBL/GenBank/DDBJ databases">
        <authorList>
            <person name="Gilroy R."/>
        </authorList>
    </citation>
    <scope>NUCLEOTIDE SEQUENCE</scope>
    <source>
        <strain evidence="7">CHK195-4489</strain>
    </source>
</reference>
<dbReference type="PROSITE" id="PS01039">
    <property type="entry name" value="SBP_BACTERIAL_3"/>
    <property type="match status" value="1"/>
</dbReference>
<comment type="subcellular location">
    <subcellularLocation>
        <location evidence="1">Cell envelope</location>
    </subcellularLocation>
</comment>
<accession>A0A9D1I5Q9</accession>
<evidence type="ECO:0000313" key="8">
    <source>
        <dbReference type="Proteomes" id="UP000824089"/>
    </source>
</evidence>
<dbReference type="EMBL" id="DVMM01000005">
    <property type="protein sequence ID" value="HIU28723.1"/>
    <property type="molecule type" value="Genomic_DNA"/>
</dbReference>
<evidence type="ECO:0000313" key="7">
    <source>
        <dbReference type="EMBL" id="HIU28723.1"/>
    </source>
</evidence>
<keyword evidence="3 5" id="KW-0732">Signal</keyword>
<gene>
    <name evidence="7" type="ORF">IAD50_00320</name>
</gene>
<organism evidence="7 8">
    <name type="scientific">Candidatus Egerieisoma faecipullorum</name>
    <dbReference type="NCBI Taxonomy" id="2840963"/>
    <lineage>
        <taxon>Bacteria</taxon>
        <taxon>Bacillati</taxon>
        <taxon>Bacillota</taxon>
        <taxon>Clostridia</taxon>
        <taxon>Eubacteriales</taxon>
        <taxon>Clostridiaceae</taxon>
        <taxon>Clostridiaceae incertae sedis</taxon>
        <taxon>Candidatus Egerieisoma</taxon>
    </lineage>
</organism>
<feature type="signal peptide" evidence="5">
    <location>
        <begin position="1"/>
        <end position="24"/>
    </location>
</feature>
<reference evidence="7" key="2">
    <citation type="journal article" date="2021" name="PeerJ">
        <title>Extensive microbial diversity within the chicken gut microbiome revealed by metagenomics and culture.</title>
        <authorList>
            <person name="Gilroy R."/>
            <person name="Ravi A."/>
            <person name="Getino M."/>
            <person name="Pursley I."/>
            <person name="Horton D.L."/>
            <person name="Alikhan N.F."/>
            <person name="Baker D."/>
            <person name="Gharbi K."/>
            <person name="Hall N."/>
            <person name="Watson M."/>
            <person name="Adriaenssens E.M."/>
            <person name="Foster-Nyarko E."/>
            <person name="Jarju S."/>
            <person name="Secka A."/>
            <person name="Antonio M."/>
            <person name="Oren A."/>
            <person name="Chaudhuri R.R."/>
            <person name="La Ragione R."/>
            <person name="Hildebrand F."/>
            <person name="Pallen M.J."/>
        </authorList>
    </citation>
    <scope>NUCLEOTIDE SEQUENCE</scope>
    <source>
        <strain evidence="7">CHK195-4489</strain>
    </source>
</reference>
<dbReference type="Gene3D" id="3.40.190.10">
    <property type="entry name" value="Periplasmic binding protein-like II"/>
    <property type="match status" value="2"/>
</dbReference>
<evidence type="ECO:0000259" key="6">
    <source>
        <dbReference type="SMART" id="SM00062"/>
    </source>
</evidence>
<evidence type="ECO:0000256" key="1">
    <source>
        <dbReference type="ARBA" id="ARBA00004196"/>
    </source>
</evidence>
<protein>
    <submittedName>
        <fullName evidence="7">Transporter substrate-binding domain-containing protein</fullName>
    </submittedName>
</protein>
<dbReference type="SMART" id="SM00062">
    <property type="entry name" value="PBPb"/>
    <property type="match status" value="1"/>
</dbReference>
<dbReference type="PROSITE" id="PS51257">
    <property type="entry name" value="PROKAR_LIPOPROTEIN"/>
    <property type="match status" value="1"/>
</dbReference>
<dbReference type="SUPFAM" id="SSF53850">
    <property type="entry name" value="Periplasmic binding protein-like II"/>
    <property type="match status" value="1"/>
</dbReference>
<comment type="caution">
    <text evidence="7">The sequence shown here is derived from an EMBL/GenBank/DDBJ whole genome shotgun (WGS) entry which is preliminary data.</text>
</comment>
<dbReference type="AlphaFoldDB" id="A0A9D1I5Q9"/>
<feature type="chain" id="PRO_5039271454" evidence="5">
    <location>
        <begin position="25"/>
        <end position="265"/>
    </location>
</feature>
<proteinExistence type="inferred from homology"/>
<sequence length="265" mass="29183">MKKRKIAKMTGLLLAAVLLTGCFAGCSGGGDQNELIIGITYFAPMNYMEDGELTGFETEFATAVCEKLGMTPKFQEIKWESKETELNGNAIDCIWNGMTIDDDRKESMQISVPYMRNKQVAVVLKENAEKYKDLTNLEGVTVVAEAKSAGETVATTDETFQDASYTPVDAQSKALLEVKSKTAEICLVDYVLTIGSIGEGTDYEDLVVLEKDFAPEEYGIAFKKGNTELCDKVNQAIQELADEGKLYEIAAKYKLEDLLLIQPSK</sequence>
<evidence type="ECO:0000256" key="2">
    <source>
        <dbReference type="ARBA" id="ARBA00010333"/>
    </source>
</evidence>
<dbReference type="PANTHER" id="PTHR35936">
    <property type="entry name" value="MEMBRANE-BOUND LYTIC MUREIN TRANSGLYCOSYLASE F"/>
    <property type="match status" value="1"/>
</dbReference>
<evidence type="ECO:0000256" key="4">
    <source>
        <dbReference type="RuleBase" id="RU003744"/>
    </source>
</evidence>
<dbReference type="PANTHER" id="PTHR35936:SF34">
    <property type="entry name" value="ABC TRANSPORTER EXTRACELLULAR-BINDING PROTEIN YCKB-RELATED"/>
    <property type="match status" value="1"/>
</dbReference>
<name>A0A9D1I5Q9_9CLOT</name>
<dbReference type="GO" id="GO:0030313">
    <property type="term" value="C:cell envelope"/>
    <property type="evidence" value="ECO:0007669"/>
    <property type="project" value="UniProtKB-SubCell"/>
</dbReference>
<dbReference type="InterPro" id="IPR001638">
    <property type="entry name" value="Solute-binding_3/MltF_N"/>
</dbReference>
<dbReference type="InterPro" id="IPR018313">
    <property type="entry name" value="SBP_3_CS"/>
</dbReference>
<evidence type="ECO:0000256" key="5">
    <source>
        <dbReference type="SAM" id="SignalP"/>
    </source>
</evidence>
<dbReference type="Pfam" id="PF00497">
    <property type="entry name" value="SBP_bac_3"/>
    <property type="match status" value="1"/>
</dbReference>
<comment type="similarity">
    <text evidence="2 4">Belongs to the bacterial solute-binding protein 3 family.</text>
</comment>
<feature type="domain" description="Solute-binding protein family 3/N-terminal" evidence="6">
    <location>
        <begin position="34"/>
        <end position="257"/>
    </location>
</feature>
<evidence type="ECO:0000256" key="3">
    <source>
        <dbReference type="ARBA" id="ARBA00022729"/>
    </source>
</evidence>
<dbReference type="Proteomes" id="UP000824089">
    <property type="component" value="Unassembled WGS sequence"/>
</dbReference>